<name>A0ABN8KJU5_9BACI</name>
<keyword evidence="6 8" id="KW-0418">Kinase</keyword>
<keyword evidence="1 8" id="KW-0963">Cytoplasm</keyword>
<feature type="binding site" evidence="8">
    <location>
        <position position="11"/>
    </location>
    <ligand>
        <name>ATP</name>
        <dbReference type="ChEBI" id="CHEBI:30616"/>
    </ligand>
</feature>
<dbReference type="Gene3D" id="3.40.1160.10">
    <property type="entry name" value="Acetylglutamate kinase-like"/>
    <property type="match status" value="1"/>
</dbReference>
<feature type="binding site" evidence="8">
    <location>
        <begin position="170"/>
        <end position="171"/>
    </location>
    <ligand>
        <name>ATP</name>
        <dbReference type="ChEBI" id="CHEBI:30616"/>
    </ligand>
</feature>
<dbReference type="InterPro" id="IPR005715">
    <property type="entry name" value="Glu_5kinase/COase_Synthase"/>
</dbReference>
<evidence type="ECO:0000259" key="9">
    <source>
        <dbReference type="SMART" id="SM00359"/>
    </source>
</evidence>
<dbReference type="PROSITE" id="PS50890">
    <property type="entry name" value="PUA"/>
    <property type="match status" value="1"/>
</dbReference>
<dbReference type="InterPro" id="IPR041739">
    <property type="entry name" value="G5K_ProB"/>
</dbReference>
<keyword evidence="11" id="KW-1185">Reference proteome</keyword>
<dbReference type="InterPro" id="IPR001048">
    <property type="entry name" value="Asp/Glu/Uridylate_kinase"/>
</dbReference>
<dbReference type="HAMAP" id="MF_00456">
    <property type="entry name" value="ProB"/>
    <property type="match status" value="1"/>
</dbReference>
<dbReference type="PRINTS" id="PR00474">
    <property type="entry name" value="GLU5KINASE"/>
</dbReference>
<keyword evidence="5 8" id="KW-0547">Nucleotide-binding</keyword>
<dbReference type="GO" id="GO:0004349">
    <property type="term" value="F:glutamate 5-kinase activity"/>
    <property type="evidence" value="ECO:0007669"/>
    <property type="project" value="UniProtKB-EC"/>
</dbReference>
<dbReference type="InterPro" id="IPR036974">
    <property type="entry name" value="PUA_sf"/>
</dbReference>
<comment type="subcellular location">
    <subcellularLocation>
        <location evidence="8">Cytoplasm</location>
    </subcellularLocation>
</comment>
<keyword evidence="2 8" id="KW-0028">Amino-acid biosynthesis</keyword>
<dbReference type="PROSITE" id="PS00902">
    <property type="entry name" value="GLUTAMATE_5_KINASE"/>
    <property type="match status" value="1"/>
</dbReference>
<dbReference type="Pfam" id="PF01472">
    <property type="entry name" value="PUA"/>
    <property type="match status" value="1"/>
</dbReference>
<dbReference type="SUPFAM" id="SSF88697">
    <property type="entry name" value="PUA domain-like"/>
    <property type="match status" value="1"/>
</dbReference>
<evidence type="ECO:0000256" key="4">
    <source>
        <dbReference type="ARBA" id="ARBA00022679"/>
    </source>
</evidence>
<dbReference type="SMART" id="SM00359">
    <property type="entry name" value="PUA"/>
    <property type="match status" value="1"/>
</dbReference>
<dbReference type="CDD" id="cd04242">
    <property type="entry name" value="AAK_G5K_ProB"/>
    <property type="match status" value="1"/>
</dbReference>
<comment type="caution">
    <text evidence="10">The sequence shown here is derived from an EMBL/GenBank/DDBJ whole genome shotgun (WGS) entry which is preliminary data.</text>
</comment>
<comment type="catalytic activity">
    <reaction evidence="8">
        <text>L-glutamate + ATP = L-glutamyl 5-phosphate + ADP</text>
        <dbReference type="Rhea" id="RHEA:14877"/>
        <dbReference type="ChEBI" id="CHEBI:29985"/>
        <dbReference type="ChEBI" id="CHEBI:30616"/>
        <dbReference type="ChEBI" id="CHEBI:58274"/>
        <dbReference type="ChEBI" id="CHEBI:456216"/>
        <dbReference type="EC" id="2.7.2.11"/>
    </reaction>
</comment>
<comment type="similarity">
    <text evidence="8">Belongs to the glutamate 5-kinase family.</text>
</comment>
<dbReference type="InterPro" id="IPR011529">
    <property type="entry name" value="Glu_5kinase"/>
</dbReference>
<dbReference type="Gene3D" id="2.30.130.10">
    <property type="entry name" value="PUA domain"/>
    <property type="match status" value="1"/>
</dbReference>
<dbReference type="InterPro" id="IPR036393">
    <property type="entry name" value="AceGlu_kinase-like_sf"/>
</dbReference>
<dbReference type="EC" id="2.7.2.11" evidence="8"/>
<gene>
    <name evidence="8 10" type="primary">proB</name>
    <name evidence="10" type="ORF">BACCIP111895_00872</name>
</gene>
<sequence length="372" mass="40024">MDMKKQLVVVKIGSSSLTNASGTISVEKMRDHVAAIATLKAQGHEVILISSGAVAAGFGSLGYSTRPKNVAGKQAAAAVGQGLLMQNYIQLFNEFEIVPAQILLTREDFYSQVRFHNLFNTIQELLQRAVVPIINENDSVAIDELTFGDNDLLSALVSGFLHANALIILTDINGLYDGNPKISKKVKKYHFIPEVSENLLAVAGESGTSVGTGGMKSKLLAAKKALSLGVSVFVGTGIGKEKLVDILAGKGDGTYIGGPFHTQMQMRKQWIAYHSQVSGIIEIDEGAENAILFHGKSLLPVGVTNVIGEFNALDVVVVRNQNGKTVGKGQIYYSAKDLLMVKGLPSEQSQCYSINKKAEVIHRDNWVTLPKE</sequence>
<evidence type="ECO:0000256" key="6">
    <source>
        <dbReference type="ARBA" id="ARBA00022777"/>
    </source>
</evidence>
<feature type="binding site" evidence="8">
    <location>
        <begin position="212"/>
        <end position="218"/>
    </location>
    <ligand>
        <name>ATP</name>
        <dbReference type="ChEBI" id="CHEBI:30616"/>
    </ligand>
</feature>
<comment type="function">
    <text evidence="8">Catalyzes the transfer of a phosphate group to glutamate to form L-glutamate 5-phosphate.</text>
</comment>
<dbReference type="InterPro" id="IPR019797">
    <property type="entry name" value="Glutamate_5-kinase_CS"/>
</dbReference>
<evidence type="ECO:0000256" key="3">
    <source>
        <dbReference type="ARBA" id="ARBA00022650"/>
    </source>
</evidence>
<evidence type="ECO:0000256" key="8">
    <source>
        <dbReference type="HAMAP-Rule" id="MF_00456"/>
    </source>
</evidence>
<proteinExistence type="inferred from homology"/>
<feature type="binding site" evidence="8">
    <location>
        <position position="150"/>
    </location>
    <ligand>
        <name>substrate</name>
    </ligand>
</feature>
<dbReference type="Proteomes" id="UP000838308">
    <property type="component" value="Unassembled WGS sequence"/>
</dbReference>
<feature type="binding site" evidence="8">
    <location>
        <position position="51"/>
    </location>
    <ligand>
        <name>substrate</name>
    </ligand>
</feature>
<keyword evidence="4 8" id="KW-0808">Transferase</keyword>
<comment type="pathway">
    <text evidence="8">Amino-acid biosynthesis; L-proline biosynthesis; L-glutamate 5-semialdehyde from L-glutamate: step 1/2.</text>
</comment>
<evidence type="ECO:0000313" key="11">
    <source>
        <dbReference type="Proteomes" id="UP000838308"/>
    </source>
</evidence>
<dbReference type="InterPro" id="IPR002478">
    <property type="entry name" value="PUA"/>
</dbReference>
<keyword evidence="7 8" id="KW-0067">ATP-binding</keyword>
<dbReference type="InterPro" id="IPR015947">
    <property type="entry name" value="PUA-like_sf"/>
</dbReference>
<dbReference type="PIRSF" id="PIRSF000729">
    <property type="entry name" value="GK"/>
    <property type="match status" value="1"/>
</dbReference>
<evidence type="ECO:0000313" key="10">
    <source>
        <dbReference type="EMBL" id="CAH2713718.1"/>
    </source>
</evidence>
<protein>
    <recommendedName>
        <fullName evidence="8">Glutamate 5-kinase</fullName>
        <ecNumber evidence="8">2.7.2.11</ecNumber>
    </recommendedName>
    <alternativeName>
        <fullName evidence="8">Gamma-glutamyl kinase</fullName>
        <shortName evidence="8">GK</shortName>
    </alternativeName>
</protein>
<evidence type="ECO:0000256" key="7">
    <source>
        <dbReference type="ARBA" id="ARBA00022840"/>
    </source>
</evidence>
<dbReference type="SUPFAM" id="SSF53633">
    <property type="entry name" value="Carbamate kinase-like"/>
    <property type="match status" value="1"/>
</dbReference>
<dbReference type="PANTHER" id="PTHR43654:SF1">
    <property type="entry name" value="ISOPENTENYL PHOSPHATE KINASE"/>
    <property type="match status" value="1"/>
</dbReference>
<reference evidence="10" key="1">
    <citation type="submission" date="2022-04" db="EMBL/GenBank/DDBJ databases">
        <authorList>
            <person name="Criscuolo A."/>
        </authorList>
    </citation>
    <scope>NUCLEOTIDE SEQUENCE</scope>
    <source>
        <strain evidence="10">CIP111895</strain>
    </source>
</reference>
<dbReference type="PANTHER" id="PTHR43654">
    <property type="entry name" value="GLUTAMATE 5-KINASE"/>
    <property type="match status" value="1"/>
</dbReference>
<feature type="binding site" evidence="8">
    <location>
        <position position="138"/>
    </location>
    <ligand>
        <name>substrate</name>
    </ligand>
</feature>
<organism evidence="10 11">
    <name type="scientific">Neobacillus rhizosphaerae</name>
    <dbReference type="NCBI Taxonomy" id="2880965"/>
    <lineage>
        <taxon>Bacteria</taxon>
        <taxon>Bacillati</taxon>
        <taxon>Bacillota</taxon>
        <taxon>Bacilli</taxon>
        <taxon>Bacillales</taxon>
        <taxon>Bacillaceae</taxon>
        <taxon>Neobacillus</taxon>
    </lineage>
</organism>
<dbReference type="NCBIfam" id="TIGR01027">
    <property type="entry name" value="proB"/>
    <property type="match status" value="1"/>
</dbReference>
<accession>A0ABN8KJU5</accession>
<dbReference type="InterPro" id="IPR001057">
    <property type="entry name" value="Glu/AcGlu_kinase"/>
</dbReference>
<keyword evidence="3 8" id="KW-0641">Proline biosynthesis</keyword>
<dbReference type="EMBL" id="CALBWS010000003">
    <property type="protein sequence ID" value="CAH2713718.1"/>
    <property type="molecule type" value="Genomic_DNA"/>
</dbReference>
<dbReference type="CDD" id="cd21157">
    <property type="entry name" value="PUA_G5K"/>
    <property type="match status" value="1"/>
</dbReference>
<feature type="domain" description="PUA" evidence="9">
    <location>
        <begin position="279"/>
        <end position="361"/>
    </location>
</feature>
<evidence type="ECO:0000256" key="1">
    <source>
        <dbReference type="ARBA" id="ARBA00022490"/>
    </source>
</evidence>
<evidence type="ECO:0000256" key="5">
    <source>
        <dbReference type="ARBA" id="ARBA00022741"/>
    </source>
</evidence>
<evidence type="ECO:0000256" key="2">
    <source>
        <dbReference type="ARBA" id="ARBA00022605"/>
    </source>
</evidence>
<dbReference type="Pfam" id="PF00696">
    <property type="entry name" value="AA_kinase"/>
    <property type="match status" value="1"/>
</dbReference>